<dbReference type="GO" id="GO:1990178">
    <property type="term" value="C:HU-DNA complex"/>
    <property type="evidence" value="ECO:0007669"/>
    <property type="project" value="UniProtKB-ARBA"/>
</dbReference>
<dbReference type="RefSeq" id="WP_090245914.1">
    <property type="nucleotide sequence ID" value="NZ_FNOU01000016.1"/>
</dbReference>
<dbReference type="GO" id="GO:0010467">
    <property type="term" value="P:gene expression"/>
    <property type="evidence" value="ECO:0007669"/>
    <property type="project" value="UniProtKB-ARBA"/>
</dbReference>
<keyword evidence="7" id="KW-1185">Reference proteome</keyword>
<evidence type="ECO:0000313" key="7">
    <source>
        <dbReference type="Proteomes" id="UP000199652"/>
    </source>
</evidence>
<dbReference type="GO" id="GO:0030261">
    <property type="term" value="P:chromosome condensation"/>
    <property type="evidence" value="ECO:0007669"/>
    <property type="project" value="UniProtKB-KW"/>
</dbReference>
<evidence type="ECO:0000256" key="1">
    <source>
        <dbReference type="ARBA" id="ARBA00010529"/>
    </source>
</evidence>
<dbReference type="FunFam" id="4.10.520.10:FF:000001">
    <property type="entry name" value="DNA-binding protein HU"/>
    <property type="match status" value="1"/>
</dbReference>
<gene>
    <name evidence="6" type="ORF">SAMN04488579_11630</name>
</gene>
<dbReference type="SUPFAM" id="SSF47729">
    <property type="entry name" value="IHF-like DNA-binding proteins"/>
    <property type="match status" value="1"/>
</dbReference>
<dbReference type="STRING" id="1528.SAMN04488579_11630"/>
<dbReference type="Gene3D" id="4.10.520.10">
    <property type="entry name" value="IHF-like DNA-binding proteins"/>
    <property type="match status" value="1"/>
</dbReference>
<dbReference type="GO" id="GO:0030527">
    <property type="term" value="F:structural constituent of chromatin"/>
    <property type="evidence" value="ECO:0007669"/>
    <property type="project" value="InterPro"/>
</dbReference>
<evidence type="ECO:0000256" key="5">
    <source>
        <dbReference type="SAM" id="MobiDB-lite"/>
    </source>
</evidence>
<dbReference type="GO" id="GO:0042802">
    <property type="term" value="F:identical protein binding"/>
    <property type="evidence" value="ECO:0007669"/>
    <property type="project" value="UniProtKB-ARBA"/>
</dbReference>
<evidence type="ECO:0000313" key="6">
    <source>
        <dbReference type="EMBL" id="SDY09811.1"/>
    </source>
</evidence>
<dbReference type="PANTHER" id="PTHR33175:SF3">
    <property type="entry name" value="DNA-BINDING PROTEIN HU-BETA"/>
    <property type="match status" value="1"/>
</dbReference>
<dbReference type="CDD" id="cd13831">
    <property type="entry name" value="HU"/>
    <property type="match status" value="1"/>
</dbReference>
<dbReference type="OrthoDB" id="9799835at2"/>
<evidence type="ECO:0000256" key="4">
    <source>
        <dbReference type="RuleBase" id="RU003939"/>
    </source>
</evidence>
<keyword evidence="2" id="KW-0226">DNA condensation</keyword>
<dbReference type="InterPro" id="IPR020816">
    <property type="entry name" value="Histone-like_DNA-bd_CS"/>
</dbReference>
<dbReference type="GO" id="GO:1990103">
    <property type="term" value="C:DnaA-HU complex"/>
    <property type="evidence" value="ECO:0007669"/>
    <property type="project" value="UniProtKB-ARBA"/>
</dbReference>
<dbReference type="GO" id="GO:0006270">
    <property type="term" value="P:DNA replication initiation"/>
    <property type="evidence" value="ECO:0007669"/>
    <property type="project" value="UniProtKB-ARBA"/>
</dbReference>
<dbReference type="EMBL" id="FNOU01000016">
    <property type="protein sequence ID" value="SDY09811.1"/>
    <property type="molecule type" value="Genomic_DNA"/>
</dbReference>
<accession>A0A1H3H2Y1</accession>
<dbReference type="PRINTS" id="PR01727">
    <property type="entry name" value="DNABINDINGHU"/>
</dbReference>
<dbReference type="Pfam" id="PF00216">
    <property type="entry name" value="Bac_DNA_binding"/>
    <property type="match status" value="1"/>
</dbReference>
<dbReference type="PANTHER" id="PTHR33175">
    <property type="entry name" value="DNA-BINDING PROTEIN HU"/>
    <property type="match status" value="1"/>
</dbReference>
<dbReference type="GO" id="GO:0005829">
    <property type="term" value="C:cytosol"/>
    <property type="evidence" value="ECO:0007669"/>
    <property type="project" value="UniProtKB-ARBA"/>
</dbReference>
<evidence type="ECO:0000256" key="2">
    <source>
        <dbReference type="ARBA" id="ARBA00023067"/>
    </source>
</evidence>
<comment type="similarity">
    <text evidence="1 4">Belongs to the bacterial histone-like protein family.</text>
</comment>
<organism evidence="6 7">
    <name type="scientific">Eubacterium barkeri</name>
    <name type="common">Clostridium barkeri</name>
    <dbReference type="NCBI Taxonomy" id="1528"/>
    <lineage>
        <taxon>Bacteria</taxon>
        <taxon>Bacillati</taxon>
        <taxon>Bacillota</taxon>
        <taxon>Clostridia</taxon>
        <taxon>Eubacteriales</taxon>
        <taxon>Eubacteriaceae</taxon>
        <taxon>Eubacterium</taxon>
    </lineage>
</organism>
<dbReference type="Proteomes" id="UP000199652">
    <property type="component" value="Unassembled WGS sequence"/>
</dbReference>
<evidence type="ECO:0000256" key="3">
    <source>
        <dbReference type="ARBA" id="ARBA00023125"/>
    </source>
</evidence>
<proteinExistence type="inferred from homology"/>
<sequence>MNKSELVSAMSEKSGLSKKDSEKALAAFMDSVMEALKKDDKVALVGFGTFDVRERAARTGLNPRTKEPIEIKASKAPAFKAGKAFKDSLN</sequence>
<reference evidence="7" key="1">
    <citation type="submission" date="2016-10" db="EMBL/GenBank/DDBJ databases">
        <authorList>
            <person name="Varghese N."/>
            <person name="Submissions S."/>
        </authorList>
    </citation>
    <scope>NUCLEOTIDE SEQUENCE [LARGE SCALE GENOMIC DNA]</scope>
    <source>
        <strain evidence="7">VPI 5359</strain>
    </source>
</reference>
<dbReference type="InterPro" id="IPR010992">
    <property type="entry name" value="IHF-like_DNA-bd_dom_sf"/>
</dbReference>
<dbReference type="SMART" id="SM00411">
    <property type="entry name" value="BHL"/>
    <property type="match status" value="1"/>
</dbReference>
<dbReference type="InterPro" id="IPR000119">
    <property type="entry name" value="Hist_DNA-bd"/>
</dbReference>
<protein>
    <submittedName>
        <fullName evidence="6">DNA-binding protein HU-beta</fullName>
    </submittedName>
</protein>
<keyword evidence="3 6" id="KW-0238">DNA-binding</keyword>
<feature type="region of interest" description="Disordered" evidence="5">
    <location>
        <begin position="1"/>
        <end position="20"/>
    </location>
</feature>
<dbReference type="PROSITE" id="PS00045">
    <property type="entry name" value="HISTONE_LIKE"/>
    <property type="match status" value="1"/>
</dbReference>
<dbReference type="AlphaFoldDB" id="A0A1H3H2Y1"/>
<dbReference type="GO" id="GO:0003677">
    <property type="term" value="F:DNA binding"/>
    <property type="evidence" value="ECO:0007669"/>
    <property type="project" value="UniProtKB-KW"/>
</dbReference>
<name>A0A1H3H2Y1_EUBBA</name>